<dbReference type="PANTHER" id="PTHR33209:SF1">
    <property type="entry name" value="PEPTIDASE S49 DOMAIN-CONTAINING PROTEIN"/>
    <property type="match status" value="1"/>
</dbReference>
<comment type="similarity">
    <text evidence="1">Belongs to the peptidase S49 family.</text>
</comment>
<dbReference type="NCBIfam" id="TIGR00705">
    <property type="entry name" value="SppA_67K"/>
    <property type="match status" value="1"/>
</dbReference>
<dbReference type="KEGG" id="trz:GWP43_03565"/>
<dbReference type="PANTHER" id="PTHR33209">
    <property type="entry name" value="PROTEASE 4"/>
    <property type="match status" value="1"/>
</dbReference>
<keyword evidence="6" id="KW-1133">Transmembrane helix</keyword>
<dbReference type="AlphaFoldDB" id="A0A6P1XYY2"/>
<keyword evidence="2" id="KW-0645">Protease</keyword>
<dbReference type="InterPro" id="IPR047272">
    <property type="entry name" value="S49_SppA_C"/>
</dbReference>
<organism evidence="8 9">
    <name type="scientific">Treponema vincentii</name>
    <dbReference type="NCBI Taxonomy" id="69710"/>
    <lineage>
        <taxon>Bacteria</taxon>
        <taxon>Pseudomonadati</taxon>
        <taxon>Spirochaetota</taxon>
        <taxon>Spirochaetia</taxon>
        <taxon>Spirochaetales</taxon>
        <taxon>Treponemataceae</taxon>
        <taxon>Treponema</taxon>
    </lineage>
</organism>
<dbReference type="Gene3D" id="6.20.330.10">
    <property type="match status" value="1"/>
</dbReference>
<dbReference type="Proteomes" id="UP000464374">
    <property type="component" value="Chromosome"/>
</dbReference>
<dbReference type="GO" id="GO:0016020">
    <property type="term" value="C:membrane"/>
    <property type="evidence" value="ECO:0007669"/>
    <property type="project" value="InterPro"/>
</dbReference>
<dbReference type="InterPro" id="IPR029045">
    <property type="entry name" value="ClpP/crotonase-like_dom_sf"/>
</dbReference>
<dbReference type="CDD" id="cd07023">
    <property type="entry name" value="S49_Sppa_N_C"/>
    <property type="match status" value="1"/>
</dbReference>
<evidence type="ECO:0000256" key="6">
    <source>
        <dbReference type="SAM" id="Phobius"/>
    </source>
</evidence>
<gene>
    <name evidence="8" type="primary">sppA</name>
    <name evidence="8" type="ORF">GWP43_03565</name>
</gene>
<dbReference type="RefSeq" id="WP_162662756.1">
    <property type="nucleotide sequence ID" value="NZ_CP048020.1"/>
</dbReference>
<dbReference type="GO" id="GO:0006465">
    <property type="term" value="P:signal peptide processing"/>
    <property type="evidence" value="ECO:0007669"/>
    <property type="project" value="InterPro"/>
</dbReference>
<evidence type="ECO:0000256" key="4">
    <source>
        <dbReference type="ARBA" id="ARBA00022825"/>
    </source>
</evidence>
<evidence type="ECO:0000256" key="5">
    <source>
        <dbReference type="PIRSR" id="PIRSR001217-1"/>
    </source>
</evidence>
<keyword evidence="3" id="KW-0378">Hydrolase</keyword>
<reference evidence="8 9" key="1">
    <citation type="submission" date="2020-01" db="EMBL/GenBank/DDBJ databases">
        <title>Complete genome sequence of a human oral phylogroup 1 Treponema sp. strain ATCC 700766, originally isolated from periodontitis dental plaque.</title>
        <authorList>
            <person name="Chan Y."/>
            <person name="Huo Y.-B."/>
            <person name="Yu X.-L."/>
            <person name="Zeng H."/>
            <person name="Leung W.-K."/>
            <person name="Watt R.M."/>
        </authorList>
    </citation>
    <scope>NUCLEOTIDE SEQUENCE [LARGE SCALE GENOMIC DNA]</scope>
    <source>
        <strain evidence="8 9">OMZ 804</strain>
    </source>
</reference>
<feature type="transmembrane region" description="Helical" evidence="6">
    <location>
        <begin position="21"/>
        <end position="40"/>
    </location>
</feature>
<evidence type="ECO:0000256" key="1">
    <source>
        <dbReference type="ARBA" id="ARBA00008683"/>
    </source>
</evidence>
<dbReference type="PIRSF" id="PIRSF001217">
    <property type="entry name" value="Protease_4_SppA"/>
    <property type="match status" value="1"/>
</dbReference>
<accession>A0A6P1XYY2</accession>
<feature type="active site" description="Proton donor/acceptor" evidence="5">
    <location>
        <position position="206"/>
    </location>
</feature>
<dbReference type="Pfam" id="PF01343">
    <property type="entry name" value="Peptidase_S49"/>
    <property type="match status" value="2"/>
</dbReference>
<keyword evidence="6" id="KW-0812">Transmembrane</keyword>
<evidence type="ECO:0000313" key="8">
    <source>
        <dbReference type="EMBL" id="QHX42677.1"/>
    </source>
</evidence>
<keyword evidence="6" id="KW-0472">Membrane</keyword>
<keyword evidence="4" id="KW-0720">Serine protease</keyword>
<name>A0A6P1XYY2_9SPIR</name>
<dbReference type="InterPro" id="IPR047217">
    <property type="entry name" value="S49_SppA_67K_type_N"/>
</dbReference>
<dbReference type="InterPro" id="IPR002142">
    <property type="entry name" value="Peptidase_S49"/>
</dbReference>
<dbReference type="GO" id="GO:0008236">
    <property type="term" value="F:serine-type peptidase activity"/>
    <property type="evidence" value="ECO:0007669"/>
    <property type="project" value="UniProtKB-KW"/>
</dbReference>
<evidence type="ECO:0000256" key="2">
    <source>
        <dbReference type="ARBA" id="ARBA00022670"/>
    </source>
</evidence>
<sequence length="607" mass="67459">MKDKKRGFFRSIFRGLNLLRLIILNLIFFILLFLFIAGIYKYNDGTGKQKNTRITVYADSLLLINPAGRLTEKPDEFVWRNYLLSDTTSDAVLLSDITDALRHAAHDRRITGVLLDLTGLYGISTGHFTELKTALLEYKESNKPLYAFSTSYGLGRYYIASFADHIYLDPMGEVDLSGFYTESLFYGEMEHKLGVRWNVAHAGAFKSMAETYTRTEMSEGVRNNNLSVLKDLWHTYLQDIATNRAADANSFEAYTVNYNDALRKVNGNSAQAALDANLITDIGTYEECGVELGVLDEETYNLSSRDFINYNNYNKSFKKKETDNRIGVIYLTGSITGTTGNTADNADSPTLVDLFDEAADDDSIKAVVLRIDSGGGEVNASEDIRRSLDRLSKKIGKPVVVSMGDIAASGAYWIASSADYIFCSPYTITGSIGVFAVSPSIQKAVQEYFGIRADGVSVSGRMPYSIFRNPTDAEKTQSELEVMHTYSIFLDTVAQGRNLPRATVEELAQGKIYSGAQAKELQLADELGGFTDAVNYAATKAGIKETYSLKVLYKEPPVADEILKTLLAENARFYKTADLQVLHELFGLHSKKGFYVYTPIKAPTEER</sequence>
<feature type="domain" description="Peptidase S49" evidence="7">
    <location>
        <begin position="393"/>
        <end position="543"/>
    </location>
</feature>
<feature type="domain" description="Peptidase S49" evidence="7">
    <location>
        <begin position="139"/>
        <end position="287"/>
    </location>
</feature>
<dbReference type="EMBL" id="CP048020">
    <property type="protein sequence ID" value="QHX42677.1"/>
    <property type="molecule type" value="Genomic_DNA"/>
</dbReference>
<protein>
    <submittedName>
        <fullName evidence="8">Signal peptide peptidase SppA</fullName>
    </submittedName>
</protein>
<proteinExistence type="inferred from homology"/>
<dbReference type="CDD" id="cd07018">
    <property type="entry name" value="S49_SppA_67K_type"/>
    <property type="match status" value="1"/>
</dbReference>
<evidence type="ECO:0000259" key="7">
    <source>
        <dbReference type="Pfam" id="PF01343"/>
    </source>
</evidence>
<evidence type="ECO:0000313" key="9">
    <source>
        <dbReference type="Proteomes" id="UP000464374"/>
    </source>
</evidence>
<dbReference type="SUPFAM" id="SSF52096">
    <property type="entry name" value="ClpP/crotonase"/>
    <property type="match status" value="2"/>
</dbReference>
<evidence type="ECO:0000256" key="3">
    <source>
        <dbReference type="ARBA" id="ARBA00022801"/>
    </source>
</evidence>
<dbReference type="InterPro" id="IPR004634">
    <property type="entry name" value="Pept_S49_pIV"/>
</dbReference>
<feature type="active site" description="Nucleophile" evidence="5">
    <location>
        <position position="409"/>
    </location>
</feature>
<dbReference type="Gene3D" id="3.90.226.10">
    <property type="entry name" value="2-enoyl-CoA Hydratase, Chain A, domain 1"/>
    <property type="match status" value="2"/>
</dbReference>